<proteinExistence type="predicted"/>
<accession>K1SVF5</accession>
<protein>
    <submittedName>
        <fullName evidence="1">Uncharacterized protein</fullName>
    </submittedName>
</protein>
<sequence>MEGVYLEDGAYEYLFMPVSFQGYNARLETVDPNGLAPDALKGDWNNGYEEFGSLDDPCLEYAVTSITGQSVRSSESAAQRRPGVRLVEGLSLPEISRRPEGMILLPPDDGRKD</sequence>
<gene>
    <name evidence="1" type="ORF">OBE_09515</name>
</gene>
<name>K1SVF5_9ZZZZ</name>
<dbReference type="EMBL" id="AJWZ01006567">
    <property type="protein sequence ID" value="EKC59409.1"/>
    <property type="molecule type" value="Genomic_DNA"/>
</dbReference>
<evidence type="ECO:0000313" key="1">
    <source>
        <dbReference type="EMBL" id="EKC59409.1"/>
    </source>
</evidence>
<dbReference type="AlphaFoldDB" id="K1SVF5"/>
<reference evidence="1" key="1">
    <citation type="journal article" date="2013" name="Environ. Microbiol.">
        <title>Microbiota from the distal guts of lean and obese adolescents exhibit partial functional redundancy besides clear differences in community structure.</title>
        <authorList>
            <person name="Ferrer M."/>
            <person name="Ruiz A."/>
            <person name="Lanza F."/>
            <person name="Haange S.B."/>
            <person name="Oberbach A."/>
            <person name="Till H."/>
            <person name="Bargiela R."/>
            <person name="Campoy C."/>
            <person name="Segura M.T."/>
            <person name="Richter M."/>
            <person name="von Bergen M."/>
            <person name="Seifert J."/>
            <person name="Suarez A."/>
        </authorList>
    </citation>
    <scope>NUCLEOTIDE SEQUENCE</scope>
</reference>
<organism evidence="1">
    <name type="scientific">human gut metagenome</name>
    <dbReference type="NCBI Taxonomy" id="408170"/>
    <lineage>
        <taxon>unclassified sequences</taxon>
        <taxon>metagenomes</taxon>
        <taxon>organismal metagenomes</taxon>
    </lineage>
</organism>
<comment type="caution">
    <text evidence="1">The sequence shown here is derived from an EMBL/GenBank/DDBJ whole genome shotgun (WGS) entry which is preliminary data.</text>
</comment>